<dbReference type="PANTHER" id="PTHR43764:SF1">
    <property type="entry name" value="MOLYBDOPTERIN MOLYBDOTRANSFERASE"/>
    <property type="match status" value="1"/>
</dbReference>
<dbReference type="InterPro" id="IPR036425">
    <property type="entry name" value="MoaB/Mog-like_dom_sf"/>
</dbReference>
<gene>
    <name evidence="4" type="ORF">EDD41_2703</name>
</gene>
<dbReference type="SUPFAM" id="SSF53218">
    <property type="entry name" value="Molybdenum cofactor biosynthesis proteins"/>
    <property type="match status" value="1"/>
</dbReference>
<name>A0A3N1ZX57_9ACTN</name>
<sequence>MSGMSTAQIIVVSDRALDDPSENRAGPILETCLRDLGLDVATSVVAASAESVDEALAAAVAVADVVVTAGGTGIRPGDVVVDRTVALGLVELPGIAEEIRRRGAEKTSVSLLSRATAGVVDRDGRRVVVVNAPSSRGGAKDVVAVLNDVLPHLLRDLAGESRD</sequence>
<dbReference type="Gene3D" id="3.40.980.10">
    <property type="entry name" value="MoaB/Mog-like domain"/>
    <property type="match status" value="1"/>
</dbReference>
<evidence type="ECO:0000259" key="3">
    <source>
        <dbReference type="SMART" id="SM00852"/>
    </source>
</evidence>
<evidence type="ECO:0000256" key="1">
    <source>
        <dbReference type="ARBA" id="ARBA00005046"/>
    </source>
</evidence>
<protein>
    <submittedName>
        <fullName evidence="4">Molybdopterin adenylyltransferase</fullName>
    </submittedName>
</protein>
<keyword evidence="4" id="KW-0548">Nucleotidyltransferase</keyword>
<keyword evidence="4" id="KW-0808">Transferase</keyword>
<dbReference type="AlphaFoldDB" id="A0A3N1ZX57"/>
<dbReference type="Pfam" id="PF00994">
    <property type="entry name" value="MoCF_biosynth"/>
    <property type="match status" value="1"/>
</dbReference>
<dbReference type="EMBL" id="RKHG01000001">
    <property type="protein sequence ID" value="ROR55429.1"/>
    <property type="molecule type" value="Genomic_DNA"/>
</dbReference>
<evidence type="ECO:0000313" key="4">
    <source>
        <dbReference type="EMBL" id="ROR55429.1"/>
    </source>
</evidence>
<keyword evidence="2" id="KW-0501">Molybdenum cofactor biosynthesis</keyword>
<proteinExistence type="predicted"/>
<dbReference type="PANTHER" id="PTHR43764">
    <property type="entry name" value="MOLYBDENUM COFACTOR BIOSYNTHESIS"/>
    <property type="match status" value="1"/>
</dbReference>
<dbReference type="SMART" id="SM00852">
    <property type="entry name" value="MoCF_biosynth"/>
    <property type="match status" value="1"/>
</dbReference>
<evidence type="ECO:0000313" key="5">
    <source>
        <dbReference type="Proteomes" id="UP000275749"/>
    </source>
</evidence>
<dbReference type="Proteomes" id="UP000275749">
    <property type="component" value="Unassembled WGS sequence"/>
</dbReference>
<dbReference type="GO" id="GO:0016779">
    <property type="term" value="F:nucleotidyltransferase activity"/>
    <property type="evidence" value="ECO:0007669"/>
    <property type="project" value="UniProtKB-KW"/>
</dbReference>
<comment type="caution">
    <text evidence="4">The sequence shown here is derived from an EMBL/GenBank/DDBJ whole genome shotgun (WGS) entry which is preliminary data.</text>
</comment>
<evidence type="ECO:0000256" key="2">
    <source>
        <dbReference type="ARBA" id="ARBA00023150"/>
    </source>
</evidence>
<organism evidence="4 5">
    <name type="scientific">Luteococcus japonicus</name>
    <dbReference type="NCBI Taxonomy" id="33984"/>
    <lineage>
        <taxon>Bacteria</taxon>
        <taxon>Bacillati</taxon>
        <taxon>Actinomycetota</taxon>
        <taxon>Actinomycetes</taxon>
        <taxon>Propionibacteriales</taxon>
        <taxon>Propionibacteriaceae</taxon>
        <taxon>Luteococcus</taxon>
    </lineage>
</organism>
<accession>A0A3N1ZX57</accession>
<reference evidence="4 5" key="1">
    <citation type="submission" date="2018-11" db="EMBL/GenBank/DDBJ databases">
        <title>Sequencing the genomes of 1000 actinobacteria strains.</title>
        <authorList>
            <person name="Klenk H.-P."/>
        </authorList>
    </citation>
    <scope>NUCLEOTIDE SEQUENCE [LARGE SCALE GENOMIC DNA]</scope>
    <source>
        <strain evidence="4 5">DSM 10546</strain>
    </source>
</reference>
<dbReference type="GO" id="GO:0006777">
    <property type="term" value="P:Mo-molybdopterin cofactor biosynthetic process"/>
    <property type="evidence" value="ECO:0007669"/>
    <property type="project" value="UniProtKB-KW"/>
</dbReference>
<dbReference type="InterPro" id="IPR051920">
    <property type="entry name" value="MPT_Adenylyltrnsfr/MoaC-Rel"/>
</dbReference>
<feature type="domain" description="MoaB/Mog" evidence="3">
    <location>
        <begin position="8"/>
        <end position="153"/>
    </location>
</feature>
<dbReference type="InterPro" id="IPR001453">
    <property type="entry name" value="MoaB/Mog_dom"/>
</dbReference>
<comment type="pathway">
    <text evidence="1">Cofactor biosynthesis; molybdopterin biosynthesis.</text>
</comment>